<evidence type="ECO:0000313" key="1">
    <source>
        <dbReference type="EMBL" id="ALY10734.1"/>
    </source>
</evidence>
<keyword evidence="2" id="KW-1185">Reference proteome</keyword>
<gene>
    <name evidence="1" type="primary">9</name>
    <name evidence="1" type="ORF">PBI_WAYNE_9</name>
</gene>
<dbReference type="RefSeq" id="YP_009602936.1">
    <property type="nucleotide sequence ID" value="NC_041946.1"/>
</dbReference>
<accession>A0A0U4B7L1</accession>
<proteinExistence type="predicted"/>
<dbReference type="OrthoDB" id="40677at10239"/>
<organism evidence="1 2">
    <name type="scientific">Arthrobacter phage Wayne</name>
    <dbReference type="NCBI Taxonomy" id="1772322"/>
    <lineage>
        <taxon>Viruses</taxon>
        <taxon>Duplodnaviria</taxon>
        <taxon>Heunggongvirae</taxon>
        <taxon>Uroviricota</taxon>
        <taxon>Caudoviricetes</taxon>
        <taxon>Korravirus</taxon>
        <taxon>Korravirus wayne</taxon>
    </lineage>
</organism>
<protein>
    <submittedName>
        <fullName evidence="1">Uncharacterized protein</fullName>
    </submittedName>
</protein>
<evidence type="ECO:0000313" key="2">
    <source>
        <dbReference type="Proteomes" id="UP000225197"/>
    </source>
</evidence>
<dbReference type="Proteomes" id="UP000225197">
    <property type="component" value="Segment"/>
</dbReference>
<name>A0A0U4B7L1_9CAUD</name>
<dbReference type="GeneID" id="40078804"/>
<sequence length="67" mass="6867">MATHDEQYKLRLAGQALTVAAPAALTATPSVAAPTKAEFDKVVADNVNLRTTLAAVISSLKTAGIMA</sequence>
<reference evidence="1" key="1">
    <citation type="submission" date="2017-04" db="EMBL/GenBank/DDBJ databases">
        <authorList>
            <person name="Jacobs-Sera D."/>
            <person name="Guerrero C.A."/>
            <person name="Garlena R.A."/>
            <person name="Russell D.A."/>
            <person name="Pope W.H."/>
            <person name="Hatfull G.F."/>
        </authorList>
    </citation>
    <scope>NUCLEOTIDE SEQUENCE [LARGE SCALE GENOMIC DNA]</scope>
</reference>
<dbReference type="EMBL" id="KU160672">
    <property type="protein sequence ID" value="ALY10734.1"/>
    <property type="molecule type" value="Genomic_DNA"/>
</dbReference>
<dbReference type="KEGG" id="vg:40078804"/>